<keyword evidence="2" id="KW-1185">Reference proteome</keyword>
<proteinExistence type="predicted"/>
<comment type="caution">
    <text evidence="1">The sequence shown here is derived from an EMBL/GenBank/DDBJ whole genome shotgun (WGS) entry which is preliminary data.</text>
</comment>
<name>A0ACC2PT76_9HYME</name>
<organism evidence="1 2">
    <name type="scientific">Eretmocerus hayati</name>
    <dbReference type="NCBI Taxonomy" id="131215"/>
    <lineage>
        <taxon>Eukaryota</taxon>
        <taxon>Metazoa</taxon>
        <taxon>Ecdysozoa</taxon>
        <taxon>Arthropoda</taxon>
        <taxon>Hexapoda</taxon>
        <taxon>Insecta</taxon>
        <taxon>Pterygota</taxon>
        <taxon>Neoptera</taxon>
        <taxon>Endopterygota</taxon>
        <taxon>Hymenoptera</taxon>
        <taxon>Apocrita</taxon>
        <taxon>Proctotrupomorpha</taxon>
        <taxon>Chalcidoidea</taxon>
        <taxon>Aphelinidae</taxon>
        <taxon>Aphelininae</taxon>
        <taxon>Eretmocerus</taxon>
    </lineage>
</organism>
<evidence type="ECO:0000313" key="2">
    <source>
        <dbReference type="Proteomes" id="UP001239111"/>
    </source>
</evidence>
<accession>A0ACC2PT76</accession>
<protein>
    <submittedName>
        <fullName evidence="1">Uncharacterized protein</fullName>
    </submittedName>
</protein>
<gene>
    <name evidence="1" type="ORF">QAD02_022107</name>
</gene>
<evidence type="ECO:0000313" key="1">
    <source>
        <dbReference type="EMBL" id="KAJ8686313.1"/>
    </source>
</evidence>
<dbReference type="Proteomes" id="UP001239111">
    <property type="component" value="Chromosome 1"/>
</dbReference>
<reference evidence="1" key="1">
    <citation type="submission" date="2023-04" db="EMBL/GenBank/DDBJ databases">
        <title>A chromosome-level genome assembly of the parasitoid wasp Eretmocerus hayati.</title>
        <authorList>
            <person name="Zhong Y."/>
            <person name="Liu S."/>
            <person name="Liu Y."/>
        </authorList>
    </citation>
    <scope>NUCLEOTIDE SEQUENCE</scope>
    <source>
        <strain evidence="1">ZJU_SS_LIU_2023</strain>
    </source>
</reference>
<dbReference type="EMBL" id="CM056741">
    <property type="protein sequence ID" value="KAJ8686313.1"/>
    <property type="molecule type" value="Genomic_DNA"/>
</dbReference>
<sequence length="397" mass="43143">MDRPLTGLSTWRKLKSLIGVTGGATVIFTGISLYQGDEKFYKNVAMPLVRTMDPEVAHRIAVTAAKIGIGAPQNDSPVLRTSLWGLDFPNPLGMAAGFDKHAEAVKGLHKMGFGFVEIGSVTPEPQPGNPKPRVFRLQEDKAIINRYGFNSEGHEVVHSRLLALRDSKDFRGIIGVNLGKNKLSEDPVKDYVDGILKFSDVADYYVVNVSSPNTPGLRSMQGKRELEELLSKVNQARMSTESRPPLLLKIAPDLSDAELKDIAEVVRKRETSVDGIIVSNTTLSRDNLTDSLKDEAGGLSGAPVCWLSTKIIARMYQYTKGQIPIVGVGGIFGGEDAYTKIKAGASLIQIYTAFAYHGPPIVVKIKNELASLLEKDGYKSVTEAVGKESKNYLPGKA</sequence>